<dbReference type="Gene3D" id="3.10.129.10">
    <property type="entry name" value="Hotdog Thioesterase"/>
    <property type="match status" value="1"/>
</dbReference>
<organism evidence="1">
    <name type="scientific">Trypanosoma congolense (strain IL3000)</name>
    <dbReference type="NCBI Taxonomy" id="1068625"/>
    <lineage>
        <taxon>Eukaryota</taxon>
        <taxon>Discoba</taxon>
        <taxon>Euglenozoa</taxon>
        <taxon>Kinetoplastea</taxon>
        <taxon>Metakinetoplastina</taxon>
        <taxon>Trypanosomatida</taxon>
        <taxon>Trypanosomatidae</taxon>
        <taxon>Trypanosoma</taxon>
        <taxon>Nannomonas</taxon>
    </lineage>
</organism>
<proteinExistence type="predicted"/>
<accession>G0UVL6</accession>
<reference evidence="1" key="1">
    <citation type="journal article" date="2012" name="Proc. Natl. Acad. Sci. U.S.A.">
        <title>Antigenic diversity is generated by distinct evolutionary mechanisms in African trypanosome species.</title>
        <authorList>
            <person name="Jackson A.P."/>
            <person name="Berry A."/>
            <person name="Aslett M."/>
            <person name="Allison H.C."/>
            <person name="Burton P."/>
            <person name="Vavrova-Anderson J."/>
            <person name="Brown R."/>
            <person name="Browne H."/>
            <person name="Corton N."/>
            <person name="Hauser H."/>
            <person name="Gamble J."/>
            <person name="Gilderthorp R."/>
            <person name="Marcello L."/>
            <person name="McQuillan J."/>
            <person name="Otto T.D."/>
            <person name="Quail M.A."/>
            <person name="Sanders M.J."/>
            <person name="van Tonder A."/>
            <person name="Ginger M.L."/>
            <person name="Field M.C."/>
            <person name="Barry J.D."/>
            <person name="Hertz-Fowler C."/>
            <person name="Berriman M."/>
        </authorList>
    </citation>
    <scope>NUCLEOTIDE SEQUENCE</scope>
    <source>
        <strain evidence="1">IL3000</strain>
    </source>
</reference>
<dbReference type="VEuPathDB" id="TriTrypDB:TcIL3000_10_1910"/>
<evidence type="ECO:0000313" key="1">
    <source>
        <dbReference type="EMBL" id="CCC93432.1"/>
    </source>
</evidence>
<dbReference type="EMBL" id="HE575323">
    <property type="protein sequence ID" value="CCC93432.1"/>
    <property type="molecule type" value="Genomic_DNA"/>
</dbReference>
<protein>
    <recommendedName>
        <fullName evidence="2">Thioesterase domain-containing protein</fullName>
    </recommendedName>
</protein>
<dbReference type="SUPFAM" id="SSF54637">
    <property type="entry name" value="Thioesterase/thiol ester dehydrase-isomerase"/>
    <property type="match status" value="1"/>
</dbReference>
<gene>
    <name evidence="1" type="ORF">TCIL3000_10_1910</name>
</gene>
<dbReference type="AlphaFoldDB" id="G0UVL6"/>
<name>G0UVL6_TRYCI</name>
<evidence type="ECO:0008006" key="2">
    <source>
        <dbReference type="Google" id="ProtNLM"/>
    </source>
</evidence>
<sequence>MLSRHPLWIPATAHIPKFVDHFNRFLNDSPHNVVMQKALRYNGEDTRVLLTQDSKGGKSVLAMAFPFTVLPALCDMSRMGLGVFTSLVDTTTSLHVAAALLPSNDMHVSVSLQTNCVSPITAGEKVVLISRMDKFGKRLAFLSAQLLHEGAVSTDEVCNNLTAGEGLQEVERQLREYPVLANGRHVKCILPSK</sequence>
<dbReference type="InterPro" id="IPR029069">
    <property type="entry name" value="HotDog_dom_sf"/>
</dbReference>